<evidence type="ECO:0000313" key="2">
    <source>
        <dbReference type="EMBL" id="NGO68737.1"/>
    </source>
</evidence>
<dbReference type="Proteomes" id="UP000477722">
    <property type="component" value="Unassembled WGS sequence"/>
</dbReference>
<dbReference type="AlphaFoldDB" id="A0A6G4WVV8"/>
<feature type="region of interest" description="Disordered" evidence="1">
    <location>
        <begin position="261"/>
        <end position="300"/>
    </location>
</feature>
<evidence type="ECO:0000313" key="3">
    <source>
        <dbReference type="Proteomes" id="UP000477722"/>
    </source>
</evidence>
<organism evidence="2 3">
    <name type="scientific">Streptomyces boncukensis</name>
    <dbReference type="NCBI Taxonomy" id="2711219"/>
    <lineage>
        <taxon>Bacteria</taxon>
        <taxon>Bacillati</taxon>
        <taxon>Actinomycetota</taxon>
        <taxon>Actinomycetes</taxon>
        <taxon>Kitasatosporales</taxon>
        <taxon>Streptomycetaceae</taxon>
        <taxon>Streptomyces</taxon>
    </lineage>
</organism>
<evidence type="ECO:0000256" key="1">
    <source>
        <dbReference type="SAM" id="MobiDB-lite"/>
    </source>
</evidence>
<gene>
    <name evidence="2" type="ORF">G5C65_10290</name>
</gene>
<keyword evidence="3" id="KW-1185">Reference proteome</keyword>
<reference evidence="2 3" key="1">
    <citation type="submission" date="2020-02" db="EMBL/GenBank/DDBJ databases">
        <title>Whole-genome analyses of novel actinobacteria.</title>
        <authorList>
            <person name="Sahin N."/>
            <person name="Tatar D."/>
        </authorList>
    </citation>
    <scope>NUCLEOTIDE SEQUENCE [LARGE SCALE GENOMIC DNA]</scope>
    <source>
        <strain evidence="2 3">SB3404</strain>
    </source>
</reference>
<dbReference type="Gene3D" id="3.50.50.60">
    <property type="entry name" value="FAD/NAD(P)-binding domain"/>
    <property type="match status" value="1"/>
</dbReference>
<proteinExistence type="predicted"/>
<accession>A0A6G4WVV8</accession>
<sequence length="325" mass="35918">MLGSGIGGLSAAAALSKRFDHVTIFDRDELRGSNVRHGGIPAVLLSEFQAELFGSTLKSIPMDLRMILASRPFLGTRLRGQVTGLENVTLIDRAEAVGLEVSRCGHRVTGMHLFEENSPQGEIVQCDLVIDAMGRSGRTATWLASMGYPKPPESRTHIDIAYASRHYHLLPDAFGATKFFLVGPRPDRPRGVMFATQENNRWVLSLQGYKKSNRPPATPQEFYSFARGLPPSEVTSVLDKVEPLDEIKGFRFPVVLRRKYHSQGTRHDDEPSATSATGPPSPRAPRQPQDGNSVRGHDATLPHSGRLVRFVIGFVKLTALSRMRW</sequence>
<dbReference type="EMBL" id="JAAKZZ010000075">
    <property type="protein sequence ID" value="NGO68737.1"/>
    <property type="molecule type" value="Genomic_DNA"/>
</dbReference>
<comment type="caution">
    <text evidence="2">The sequence shown here is derived from an EMBL/GenBank/DDBJ whole genome shotgun (WGS) entry which is preliminary data.</text>
</comment>
<name>A0A6G4WVV8_9ACTN</name>
<evidence type="ECO:0008006" key="4">
    <source>
        <dbReference type="Google" id="ProtNLM"/>
    </source>
</evidence>
<protein>
    <recommendedName>
        <fullName evidence="4">FAD-binding domain-containing protein</fullName>
    </recommendedName>
</protein>
<dbReference type="InterPro" id="IPR036188">
    <property type="entry name" value="FAD/NAD-bd_sf"/>
</dbReference>
<dbReference type="SUPFAM" id="SSF51905">
    <property type="entry name" value="FAD/NAD(P)-binding domain"/>
    <property type="match status" value="1"/>
</dbReference>